<protein>
    <submittedName>
        <fullName evidence="2">Uncharacterized protein</fullName>
    </submittedName>
</protein>
<sequence>MEICNTHECNVSNGRVNEKRRGNDIATAIFLAKDKIALVNFLLLLMGYPCIIKSLLCVTSHHCCSNLTRNPADPLPSTCSNWSRSRLHVNIEILSRFLAKIPKHLRFDN</sequence>
<evidence type="ECO:0000313" key="3">
    <source>
        <dbReference type="Proteomes" id="UP001630127"/>
    </source>
</evidence>
<proteinExistence type="predicted"/>
<accession>A0ABD2ZZT9</accession>
<evidence type="ECO:0000313" key="2">
    <source>
        <dbReference type="EMBL" id="KAL3524952.1"/>
    </source>
</evidence>
<keyword evidence="1" id="KW-1133">Transmembrane helix</keyword>
<keyword evidence="1" id="KW-0472">Membrane</keyword>
<keyword evidence="3" id="KW-1185">Reference proteome</keyword>
<organism evidence="2 3">
    <name type="scientific">Cinchona calisaya</name>
    <dbReference type="NCBI Taxonomy" id="153742"/>
    <lineage>
        <taxon>Eukaryota</taxon>
        <taxon>Viridiplantae</taxon>
        <taxon>Streptophyta</taxon>
        <taxon>Embryophyta</taxon>
        <taxon>Tracheophyta</taxon>
        <taxon>Spermatophyta</taxon>
        <taxon>Magnoliopsida</taxon>
        <taxon>eudicotyledons</taxon>
        <taxon>Gunneridae</taxon>
        <taxon>Pentapetalae</taxon>
        <taxon>asterids</taxon>
        <taxon>lamiids</taxon>
        <taxon>Gentianales</taxon>
        <taxon>Rubiaceae</taxon>
        <taxon>Cinchonoideae</taxon>
        <taxon>Cinchoneae</taxon>
        <taxon>Cinchona</taxon>
    </lineage>
</organism>
<dbReference type="AlphaFoldDB" id="A0ABD2ZZT9"/>
<comment type="caution">
    <text evidence="2">The sequence shown here is derived from an EMBL/GenBank/DDBJ whole genome shotgun (WGS) entry which is preliminary data.</text>
</comment>
<feature type="transmembrane region" description="Helical" evidence="1">
    <location>
        <begin position="36"/>
        <end position="56"/>
    </location>
</feature>
<dbReference type="Proteomes" id="UP001630127">
    <property type="component" value="Unassembled WGS sequence"/>
</dbReference>
<dbReference type="EMBL" id="JBJUIK010000006">
    <property type="protein sequence ID" value="KAL3524952.1"/>
    <property type="molecule type" value="Genomic_DNA"/>
</dbReference>
<keyword evidence="1" id="KW-0812">Transmembrane</keyword>
<name>A0ABD2ZZT9_9GENT</name>
<evidence type="ECO:0000256" key="1">
    <source>
        <dbReference type="SAM" id="Phobius"/>
    </source>
</evidence>
<gene>
    <name evidence="2" type="ORF">ACH5RR_013324</name>
</gene>
<reference evidence="2 3" key="1">
    <citation type="submission" date="2024-11" db="EMBL/GenBank/DDBJ databases">
        <title>A near-complete genome assembly of Cinchona calisaya.</title>
        <authorList>
            <person name="Lian D.C."/>
            <person name="Zhao X.W."/>
            <person name="Wei L."/>
        </authorList>
    </citation>
    <scope>NUCLEOTIDE SEQUENCE [LARGE SCALE GENOMIC DNA]</scope>
    <source>
        <tissue evidence="2">Nenye</tissue>
    </source>
</reference>